<reference evidence="1 2" key="1">
    <citation type="journal article" date="2019" name="Sci. Rep.">
        <title>Orb-weaving spider Araneus ventricosus genome elucidates the spidroin gene catalogue.</title>
        <authorList>
            <person name="Kono N."/>
            <person name="Nakamura H."/>
            <person name="Ohtoshi R."/>
            <person name="Moran D.A.P."/>
            <person name="Shinohara A."/>
            <person name="Yoshida Y."/>
            <person name="Fujiwara M."/>
            <person name="Mori M."/>
            <person name="Tomita M."/>
            <person name="Arakawa K."/>
        </authorList>
    </citation>
    <scope>NUCLEOTIDE SEQUENCE [LARGE SCALE GENOMIC DNA]</scope>
</reference>
<comment type="caution">
    <text evidence="1">The sequence shown here is derived from an EMBL/GenBank/DDBJ whole genome shotgun (WGS) entry which is preliminary data.</text>
</comment>
<dbReference type="OrthoDB" id="5827962at2759"/>
<protein>
    <submittedName>
        <fullName evidence="1">Uncharacterized protein</fullName>
    </submittedName>
</protein>
<dbReference type="EMBL" id="BGPR01000154">
    <property type="protein sequence ID" value="GBM00196.1"/>
    <property type="molecule type" value="Genomic_DNA"/>
</dbReference>
<name>A0A4Y2C8K2_ARAVE</name>
<dbReference type="Proteomes" id="UP000499080">
    <property type="component" value="Unassembled WGS sequence"/>
</dbReference>
<sequence length="368" mass="43661">MNYNLLPSLEHLATVSVAALLYNDFEIEKIVEGEKKSPIHSNCKRNETWNLIEMKIMDNLSSLLPSSLQVKVAEVIHPMRDEVFRWKVDHSFLLKHIGEYSYIYNSCLSWKTDGTINREQTTKNLLMNENIDPKIRFITACIYFLEDEVLALWERIKENHKKSIIRIGSNSAVRFWMKQLKKGNIKHWREMIEGYFGVPCIRQSDIPLRLSSFYDFLSSESKQKYIKFFGAHQVHTHDLRLCLKNKDENECREIFRSRPDAALFICLRWPFRSLYIKMAEEIISYLTAKNLSTLLLVMIVSYIQDGYEDFQLFEEFWKMSPAALKNDVMKDIRFFLWTKRLLEEANHSQPLEKIVRKCYLDEALQLME</sequence>
<accession>A0A4Y2C8K2</accession>
<evidence type="ECO:0000313" key="1">
    <source>
        <dbReference type="EMBL" id="GBM00196.1"/>
    </source>
</evidence>
<proteinExistence type="predicted"/>
<organism evidence="1 2">
    <name type="scientific">Araneus ventricosus</name>
    <name type="common">Orbweaver spider</name>
    <name type="synonym">Epeira ventricosa</name>
    <dbReference type="NCBI Taxonomy" id="182803"/>
    <lineage>
        <taxon>Eukaryota</taxon>
        <taxon>Metazoa</taxon>
        <taxon>Ecdysozoa</taxon>
        <taxon>Arthropoda</taxon>
        <taxon>Chelicerata</taxon>
        <taxon>Arachnida</taxon>
        <taxon>Araneae</taxon>
        <taxon>Araneomorphae</taxon>
        <taxon>Entelegynae</taxon>
        <taxon>Araneoidea</taxon>
        <taxon>Araneidae</taxon>
        <taxon>Araneus</taxon>
    </lineage>
</organism>
<dbReference type="AlphaFoldDB" id="A0A4Y2C8K2"/>
<keyword evidence="2" id="KW-1185">Reference proteome</keyword>
<gene>
    <name evidence="1" type="ORF">AVEN_176430_1</name>
</gene>
<evidence type="ECO:0000313" key="2">
    <source>
        <dbReference type="Proteomes" id="UP000499080"/>
    </source>
</evidence>